<dbReference type="AlphaFoldDB" id="A0A9W6XH81"/>
<dbReference type="Proteomes" id="UP001165121">
    <property type="component" value="Unassembled WGS sequence"/>
</dbReference>
<organism evidence="2 3">
    <name type="scientific">Phytophthora fragariaefolia</name>
    <dbReference type="NCBI Taxonomy" id="1490495"/>
    <lineage>
        <taxon>Eukaryota</taxon>
        <taxon>Sar</taxon>
        <taxon>Stramenopiles</taxon>
        <taxon>Oomycota</taxon>
        <taxon>Peronosporomycetes</taxon>
        <taxon>Peronosporales</taxon>
        <taxon>Peronosporaceae</taxon>
        <taxon>Phytophthora</taxon>
    </lineage>
</organism>
<sequence length="94" mass="10481">MLLITDPDGRSTKSDMPCQNRFDSNRAGLVGTWCQPIPVGQRSHPDAGTGRSVNQSPPWDEFAQRPERGITISISRFDNPHSVMRGLYPVQEKS</sequence>
<proteinExistence type="predicted"/>
<name>A0A9W6XH81_9STRA</name>
<protein>
    <submittedName>
        <fullName evidence="2">Unnamed protein product</fullName>
    </submittedName>
</protein>
<accession>A0A9W6XH81</accession>
<reference evidence="2" key="1">
    <citation type="submission" date="2023-04" db="EMBL/GenBank/DDBJ databases">
        <title>Phytophthora fragariaefolia NBRC 109709.</title>
        <authorList>
            <person name="Ichikawa N."/>
            <person name="Sato H."/>
            <person name="Tonouchi N."/>
        </authorList>
    </citation>
    <scope>NUCLEOTIDE SEQUENCE</scope>
    <source>
        <strain evidence="2">NBRC 109709</strain>
    </source>
</reference>
<feature type="region of interest" description="Disordered" evidence="1">
    <location>
        <begin position="1"/>
        <end position="22"/>
    </location>
</feature>
<dbReference type="EMBL" id="BSXT01001094">
    <property type="protein sequence ID" value="GMF38561.1"/>
    <property type="molecule type" value="Genomic_DNA"/>
</dbReference>
<evidence type="ECO:0000313" key="3">
    <source>
        <dbReference type="Proteomes" id="UP001165121"/>
    </source>
</evidence>
<gene>
    <name evidence="2" type="ORF">Pfra01_001116700</name>
</gene>
<comment type="caution">
    <text evidence="2">The sequence shown here is derived from an EMBL/GenBank/DDBJ whole genome shotgun (WGS) entry which is preliminary data.</text>
</comment>
<feature type="region of interest" description="Disordered" evidence="1">
    <location>
        <begin position="37"/>
        <end position="62"/>
    </location>
</feature>
<evidence type="ECO:0000256" key="1">
    <source>
        <dbReference type="SAM" id="MobiDB-lite"/>
    </source>
</evidence>
<evidence type="ECO:0000313" key="2">
    <source>
        <dbReference type="EMBL" id="GMF38561.1"/>
    </source>
</evidence>
<keyword evidence="3" id="KW-1185">Reference proteome</keyword>